<protein>
    <submittedName>
        <fullName evidence="2">Uncharacterized protein</fullName>
    </submittedName>
</protein>
<evidence type="ECO:0000313" key="3">
    <source>
        <dbReference type="Proteomes" id="UP000246464"/>
    </source>
</evidence>
<dbReference type="EMBL" id="CP026259">
    <property type="protein sequence ID" value="AWP16149.1"/>
    <property type="molecule type" value="Genomic_DNA"/>
</dbReference>
<proteinExistence type="predicted"/>
<name>A0A2U9CK51_SCOMX</name>
<gene>
    <name evidence="2" type="ORF">SMAX5B_009010</name>
</gene>
<feature type="region of interest" description="Disordered" evidence="1">
    <location>
        <begin position="47"/>
        <end position="66"/>
    </location>
</feature>
<evidence type="ECO:0000313" key="2">
    <source>
        <dbReference type="EMBL" id="AWP16149.1"/>
    </source>
</evidence>
<sequence length="156" mass="17142">MAGDRTTASDKDSLTDELSIFRQRRTDVPKQTKGNFTGFGTAWEDAGSSRVGQTAPHSVLTKPSAKMSRSVRLATGRTFTWTRPKTTVAYEGEKPHGNYGDKKQHMRLLCSFARAPVFAFAPPVASLQTVKANVTECSGGKWFYSDFIFIGGLKTQ</sequence>
<evidence type="ECO:0000256" key="1">
    <source>
        <dbReference type="SAM" id="MobiDB-lite"/>
    </source>
</evidence>
<accession>A0A2U9CK51</accession>
<dbReference type="Proteomes" id="UP000246464">
    <property type="component" value="Chromosome 17"/>
</dbReference>
<keyword evidence="3" id="KW-1185">Reference proteome</keyword>
<dbReference type="AlphaFoldDB" id="A0A2U9CK51"/>
<reference evidence="2 3" key="1">
    <citation type="submission" date="2017-12" db="EMBL/GenBank/DDBJ databases">
        <title>Integrating genomic resources of turbot (Scophthalmus maximus) in depth evaluation of genetic and physical mapping variation across individuals.</title>
        <authorList>
            <person name="Martinez P."/>
        </authorList>
    </citation>
    <scope>NUCLEOTIDE SEQUENCE [LARGE SCALE GENOMIC DNA]</scope>
</reference>
<organism evidence="2 3">
    <name type="scientific">Scophthalmus maximus</name>
    <name type="common">Turbot</name>
    <name type="synonym">Psetta maxima</name>
    <dbReference type="NCBI Taxonomy" id="52904"/>
    <lineage>
        <taxon>Eukaryota</taxon>
        <taxon>Metazoa</taxon>
        <taxon>Chordata</taxon>
        <taxon>Craniata</taxon>
        <taxon>Vertebrata</taxon>
        <taxon>Euteleostomi</taxon>
        <taxon>Actinopterygii</taxon>
        <taxon>Neopterygii</taxon>
        <taxon>Teleostei</taxon>
        <taxon>Neoteleostei</taxon>
        <taxon>Acanthomorphata</taxon>
        <taxon>Carangaria</taxon>
        <taxon>Pleuronectiformes</taxon>
        <taxon>Pleuronectoidei</taxon>
        <taxon>Scophthalmidae</taxon>
        <taxon>Scophthalmus</taxon>
    </lineage>
</organism>